<dbReference type="Pfam" id="PF03050">
    <property type="entry name" value="DDE_Tnp_IS66"/>
    <property type="match status" value="1"/>
</dbReference>
<evidence type="ECO:0000259" key="4">
    <source>
        <dbReference type="Pfam" id="PF13007"/>
    </source>
</evidence>
<dbReference type="PANTHER" id="PTHR33678">
    <property type="entry name" value="BLL1576 PROTEIN"/>
    <property type="match status" value="1"/>
</dbReference>
<dbReference type="Proteomes" id="UP000241899">
    <property type="component" value="Unassembled WGS sequence"/>
</dbReference>
<dbReference type="InterPro" id="IPR004291">
    <property type="entry name" value="Transposase_IS66_central"/>
</dbReference>
<organism evidence="6 7">
    <name type="scientific">Phaeovulum veldkampii DSM 11550</name>
    <dbReference type="NCBI Taxonomy" id="1185920"/>
    <lineage>
        <taxon>Bacteria</taxon>
        <taxon>Pseudomonadati</taxon>
        <taxon>Pseudomonadota</taxon>
        <taxon>Alphaproteobacteria</taxon>
        <taxon>Rhodobacterales</taxon>
        <taxon>Paracoccaceae</taxon>
        <taxon>Phaeovulum</taxon>
    </lineage>
</organism>
<evidence type="ECO:0000313" key="6">
    <source>
        <dbReference type="EMBL" id="PTE14431.1"/>
    </source>
</evidence>
<gene>
    <name evidence="6" type="ORF">C5F46_14830</name>
</gene>
<comment type="caution">
    <text evidence="6">The sequence shown here is derived from an EMBL/GenBank/DDBJ whole genome shotgun (WGS) entry which is preliminary data.</text>
</comment>
<dbReference type="PANTHER" id="PTHR33678:SF1">
    <property type="entry name" value="BLL1576 PROTEIN"/>
    <property type="match status" value="1"/>
</dbReference>
<dbReference type="Pfam" id="PF13007">
    <property type="entry name" value="LZ_Tnp_IS66"/>
    <property type="match status" value="1"/>
</dbReference>
<name>A0A2T4J967_9RHOB</name>
<evidence type="ECO:0000313" key="7">
    <source>
        <dbReference type="Proteomes" id="UP000241899"/>
    </source>
</evidence>
<evidence type="ECO:0000259" key="3">
    <source>
        <dbReference type="Pfam" id="PF13005"/>
    </source>
</evidence>
<dbReference type="RefSeq" id="WP_107326109.1">
    <property type="nucleotide sequence ID" value="NZ_NHSP01000061.1"/>
</dbReference>
<dbReference type="InterPro" id="IPR039552">
    <property type="entry name" value="IS66_C"/>
</dbReference>
<dbReference type="Pfam" id="PF13817">
    <property type="entry name" value="DDE_Tnp_IS66_C"/>
    <property type="match status" value="1"/>
</dbReference>
<feature type="coiled-coil region" evidence="1">
    <location>
        <begin position="8"/>
        <end position="89"/>
    </location>
</feature>
<keyword evidence="1" id="KW-0175">Coiled coil</keyword>
<feature type="domain" description="Transposase IS66 central" evidence="2">
    <location>
        <begin position="188"/>
        <end position="491"/>
    </location>
</feature>
<feature type="domain" description="Transposase TnpC homeodomain" evidence="4">
    <location>
        <begin position="45"/>
        <end position="124"/>
    </location>
</feature>
<dbReference type="NCBIfam" id="NF033517">
    <property type="entry name" value="transpos_IS66"/>
    <property type="match status" value="1"/>
</dbReference>
<dbReference type="InterPro" id="IPR052344">
    <property type="entry name" value="Transposase-related"/>
</dbReference>
<sequence length="548" mass="61132">MSDAASEIVRLRAALAAETARARAAEAELAQARALASCTDAMIQELKLEIAKLRRDKYGVSSERRARLIDQLELQLEELEAAAAEDALAAEQVAGADATSNVRAFTRRKPVRKPFPEHLPRERVVVEAPTRCACCGSDRIVKMGEDVTETLEVIPRQWKVIQTVREKFTCRACEKISQPPAPFHAIPRGWAGPQLIAMIAFDKYGQHQPLNRQSERIAREGIELSLSTLADLIGHACVALAPIHALIERHVLDAGRLHGDDTTVPLLARGGTKTARLWTYVRDDRPWDGGAPPAALFKFSTDRRKEHPTRHLAGWNGVLQSDVYGGYNDLYLADRSPGPVRSALCWSHARRKFFELADIKAIARKGKKIAEEISPIALDAVMRIDAIFAVEREINGLSAAARHEVRQQRVAPLVHDLHDWMRAERARMSKHNPVTKAINYMLDGKGRWEAFTTFLEDGRLCLTNNAAERALRGIALGRKSWLFAGSERGGDRAAFMYTLIVSAKMNDIDPQAWMADVLARLPDMPMSRVHELLPWHWKAAPELKRIAA</sequence>
<keyword evidence="7" id="KW-1185">Reference proteome</keyword>
<protein>
    <submittedName>
        <fullName evidence="6">IS66 family transposase</fullName>
    </submittedName>
</protein>
<accession>A0A2T4J967</accession>
<reference evidence="6 7" key="1">
    <citation type="submission" date="2018-03" db="EMBL/GenBank/DDBJ databases">
        <title>Rhodobacter veldkampii.</title>
        <authorList>
            <person name="Meyer T.E."/>
            <person name="Miller S."/>
            <person name="Lodha T."/>
            <person name="Gandham S."/>
            <person name="Chintalapati S."/>
            <person name="Chintalapati V.R."/>
        </authorList>
    </citation>
    <scope>NUCLEOTIDE SEQUENCE [LARGE SCALE GENOMIC DNA]</scope>
    <source>
        <strain evidence="6 7">DSM 11550</strain>
    </source>
</reference>
<feature type="domain" description="Transposase IS66 zinc-finger binding" evidence="3">
    <location>
        <begin position="129"/>
        <end position="174"/>
    </location>
</feature>
<evidence type="ECO:0000259" key="2">
    <source>
        <dbReference type="Pfam" id="PF03050"/>
    </source>
</evidence>
<dbReference type="EMBL" id="PZKF01000058">
    <property type="protein sequence ID" value="PTE14431.1"/>
    <property type="molecule type" value="Genomic_DNA"/>
</dbReference>
<dbReference type="InterPro" id="IPR024474">
    <property type="entry name" value="Znf_dom_IS66"/>
</dbReference>
<evidence type="ECO:0000256" key="1">
    <source>
        <dbReference type="SAM" id="Coils"/>
    </source>
</evidence>
<dbReference type="AlphaFoldDB" id="A0A2T4J967"/>
<feature type="domain" description="Transposase IS66 C-terminal" evidence="5">
    <location>
        <begin position="498"/>
        <end position="535"/>
    </location>
</feature>
<proteinExistence type="predicted"/>
<dbReference type="Pfam" id="PF13005">
    <property type="entry name" value="zf-IS66"/>
    <property type="match status" value="1"/>
</dbReference>
<evidence type="ECO:0000259" key="5">
    <source>
        <dbReference type="Pfam" id="PF13817"/>
    </source>
</evidence>
<dbReference type="OrthoDB" id="9800877at2"/>
<dbReference type="InterPro" id="IPR024463">
    <property type="entry name" value="Transposase_TnpC_homeodom"/>
</dbReference>